<evidence type="ECO:0000256" key="1">
    <source>
        <dbReference type="ARBA" id="ARBA00004651"/>
    </source>
</evidence>
<feature type="transmembrane region" description="Helical" evidence="7">
    <location>
        <begin position="371"/>
        <end position="391"/>
    </location>
</feature>
<accession>V4IZR2</accession>
<dbReference type="GO" id="GO:0005886">
    <property type="term" value="C:plasma membrane"/>
    <property type="evidence" value="ECO:0007669"/>
    <property type="project" value="UniProtKB-SubCell"/>
</dbReference>
<proteinExistence type="predicted"/>
<dbReference type="PANTHER" id="PTHR30213:SF0">
    <property type="entry name" value="UPF0761 MEMBRANE PROTEIN YIHY"/>
    <property type="match status" value="1"/>
</dbReference>
<dbReference type="PATRIC" id="fig|1324957.4.peg.1618"/>
<dbReference type="RefSeq" id="WP_023394181.1">
    <property type="nucleotide sequence ID" value="NZ_ASGZ01000027.1"/>
</dbReference>
<reference evidence="8 9" key="1">
    <citation type="journal article" date="2013" name="Genome Announc.">
        <title>Draft Genome Sequence of 'Candidatus Halobonum tyrrellensis' Strain G22, Isolated from the Hypersaline Waters of Lake Tyrrell, Australia.</title>
        <authorList>
            <person name="Ugalde J.A."/>
            <person name="Narasingarao P."/>
            <person name="Kuo S."/>
            <person name="Podell S."/>
            <person name="Allen E.E."/>
        </authorList>
    </citation>
    <scope>NUCLEOTIDE SEQUENCE [LARGE SCALE GENOMIC DNA]</scope>
    <source>
        <strain evidence="8 9">G22</strain>
    </source>
</reference>
<organism evidence="8 9">
    <name type="scientific">Candidatus Halobonum tyrrellensis G22</name>
    <dbReference type="NCBI Taxonomy" id="1324957"/>
    <lineage>
        <taxon>Archaea</taxon>
        <taxon>Methanobacteriati</taxon>
        <taxon>Methanobacteriota</taxon>
        <taxon>Stenosarchaea group</taxon>
        <taxon>Halobacteria</taxon>
        <taxon>Halobacteriales</taxon>
        <taxon>Haloferacaceae</taxon>
        <taxon>Candidatus Halobonum</taxon>
    </lineage>
</organism>
<feature type="region of interest" description="Disordered" evidence="6">
    <location>
        <begin position="278"/>
        <end position="297"/>
    </location>
</feature>
<evidence type="ECO:0000256" key="2">
    <source>
        <dbReference type="ARBA" id="ARBA00022475"/>
    </source>
</evidence>
<evidence type="ECO:0000256" key="7">
    <source>
        <dbReference type="SAM" id="Phobius"/>
    </source>
</evidence>
<dbReference type="InterPro" id="IPR017039">
    <property type="entry name" value="Virul_fac_BrkB"/>
</dbReference>
<dbReference type="Proteomes" id="UP000017840">
    <property type="component" value="Unassembled WGS sequence"/>
</dbReference>
<evidence type="ECO:0000256" key="4">
    <source>
        <dbReference type="ARBA" id="ARBA00022989"/>
    </source>
</evidence>
<keyword evidence="4 7" id="KW-1133">Transmembrane helix</keyword>
<evidence type="ECO:0000256" key="3">
    <source>
        <dbReference type="ARBA" id="ARBA00022692"/>
    </source>
</evidence>
<feature type="transmembrane region" description="Helical" evidence="7">
    <location>
        <begin position="239"/>
        <end position="263"/>
    </location>
</feature>
<dbReference type="STRING" id="1324957.K933_07978"/>
<feature type="transmembrane region" description="Helical" evidence="7">
    <location>
        <begin position="397"/>
        <end position="421"/>
    </location>
</feature>
<keyword evidence="9" id="KW-1185">Reference proteome</keyword>
<dbReference type="PANTHER" id="PTHR30213">
    <property type="entry name" value="INNER MEMBRANE PROTEIN YHJD"/>
    <property type="match status" value="1"/>
</dbReference>
<name>V4IZR2_9EURY</name>
<gene>
    <name evidence="8" type="ORF">K933_07978</name>
</gene>
<dbReference type="EMBL" id="ASGZ01000027">
    <property type="protein sequence ID" value="ESP88637.1"/>
    <property type="molecule type" value="Genomic_DNA"/>
</dbReference>
<sequence length="440" mass="46463">MSSQSADAGRVGNAIGLVRRVVSETSDQDVTFLAAAVAYYAFVSLFPAAVLALVVATAVGGEQLATVVLAASDDVLTETGQALLINTLQSGGWEGATVISLLLTLWGTLKVFRGIDTAFVKIYGAVESASIVDQIKDSLVVAVSIGASFLAMVVMGSVLAALNLDVVLELLGVLVLPAVLSAAFLPMYYFFPEPRVSVREVLPGAMFAGVGWTLLQAGFQAYVNYQSASGGGQVELYGVVGAVLLLVTWLYFGAIVVLVGVVVNVTLADDKGVGFDAGAPGLGGRPATDGRGGAARDRHGKGLAAYARQHMSEDEREDGPAPDLSELDRQVAELRADLDDIDDRTVEKPALEDELKRYVRSRMRRGHARGWGPYLVLLYGVVLTLGAFAWLDGWFAIGAMLILFLSTLGLYVLFVLAGIGLNLIDVPGKAIDAVRKRRGQ</sequence>
<keyword evidence="5 7" id="KW-0472">Membrane</keyword>
<keyword evidence="2" id="KW-1003">Cell membrane</keyword>
<evidence type="ECO:0000313" key="9">
    <source>
        <dbReference type="Proteomes" id="UP000017840"/>
    </source>
</evidence>
<dbReference type="eggNOG" id="arCOG07870">
    <property type="taxonomic scope" value="Archaea"/>
</dbReference>
<keyword evidence="3 7" id="KW-0812">Transmembrane</keyword>
<evidence type="ECO:0000256" key="5">
    <source>
        <dbReference type="ARBA" id="ARBA00023136"/>
    </source>
</evidence>
<evidence type="ECO:0000313" key="8">
    <source>
        <dbReference type="EMBL" id="ESP88637.1"/>
    </source>
</evidence>
<feature type="transmembrane region" description="Helical" evidence="7">
    <location>
        <begin position="170"/>
        <end position="189"/>
    </location>
</feature>
<feature type="transmembrane region" description="Helical" evidence="7">
    <location>
        <begin position="201"/>
        <end position="219"/>
    </location>
</feature>
<dbReference type="Pfam" id="PF03631">
    <property type="entry name" value="Virul_fac_BrkB"/>
    <property type="match status" value="1"/>
</dbReference>
<evidence type="ECO:0000256" key="6">
    <source>
        <dbReference type="SAM" id="MobiDB-lite"/>
    </source>
</evidence>
<protein>
    <submittedName>
        <fullName evidence="8">Ribonuclease BN</fullName>
    </submittedName>
</protein>
<comment type="caution">
    <text evidence="8">The sequence shown here is derived from an EMBL/GenBank/DDBJ whole genome shotgun (WGS) entry which is preliminary data.</text>
</comment>
<feature type="transmembrane region" description="Helical" evidence="7">
    <location>
        <begin position="139"/>
        <end position="164"/>
    </location>
</feature>
<dbReference type="AlphaFoldDB" id="V4IZR2"/>
<feature type="transmembrane region" description="Helical" evidence="7">
    <location>
        <begin position="37"/>
        <end position="59"/>
    </location>
</feature>
<comment type="subcellular location">
    <subcellularLocation>
        <location evidence="1">Cell membrane</location>
        <topology evidence="1">Multi-pass membrane protein</topology>
    </subcellularLocation>
</comment>